<dbReference type="Proteomes" id="UP000054011">
    <property type="component" value="Unassembled WGS sequence"/>
</dbReference>
<name>A0A100Y503_9ACTN</name>
<dbReference type="EMBL" id="LNSV01000039">
    <property type="protein sequence ID" value="KUH37753.1"/>
    <property type="molecule type" value="Genomic_DNA"/>
</dbReference>
<accession>A0A100Y503</accession>
<organism evidence="2 3">
    <name type="scientific">Streptomyces kanasensis</name>
    <dbReference type="NCBI Taxonomy" id="936756"/>
    <lineage>
        <taxon>Bacteria</taxon>
        <taxon>Bacillati</taxon>
        <taxon>Actinomycetota</taxon>
        <taxon>Actinomycetes</taxon>
        <taxon>Kitasatosporales</taxon>
        <taxon>Streptomycetaceae</taxon>
        <taxon>Streptomyces</taxon>
    </lineage>
</organism>
<sequence>MAPTERPGAAARRAAAGEAAAGEVDDLPKRGGRSTKQALVSAGTPTLAQVETWPRTTCRP</sequence>
<keyword evidence="3" id="KW-1185">Reference proteome</keyword>
<evidence type="ECO:0000256" key="1">
    <source>
        <dbReference type="SAM" id="MobiDB-lite"/>
    </source>
</evidence>
<feature type="region of interest" description="Disordered" evidence="1">
    <location>
        <begin position="1"/>
        <end position="60"/>
    </location>
</feature>
<reference evidence="2 3" key="1">
    <citation type="submission" date="2015-11" db="EMBL/GenBank/DDBJ databases">
        <title>Genome-wide analysis reveals the secondary metabolome in Streptomyces kanasensis ZX01.</title>
        <authorList>
            <person name="Zhang G."/>
            <person name="Han L."/>
            <person name="Feng J."/>
            <person name="Zhang X."/>
        </authorList>
    </citation>
    <scope>NUCLEOTIDE SEQUENCE [LARGE SCALE GENOMIC DNA]</scope>
    <source>
        <strain evidence="2 3">ZX01</strain>
    </source>
</reference>
<feature type="compositionally biased region" description="Low complexity" evidence="1">
    <location>
        <begin position="1"/>
        <end position="22"/>
    </location>
</feature>
<evidence type="ECO:0000313" key="3">
    <source>
        <dbReference type="Proteomes" id="UP000054011"/>
    </source>
</evidence>
<feature type="compositionally biased region" description="Polar residues" evidence="1">
    <location>
        <begin position="34"/>
        <end position="49"/>
    </location>
</feature>
<comment type="caution">
    <text evidence="2">The sequence shown here is derived from an EMBL/GenBank/DDBJ whole genome shotgun (WGS) entry which is preliminary data.</text>
</comment>
<dbReference type="AlphaFoldDB" id="A0A100Y503"/>
<evidence type="ECO:0000313" key="2">
    <source>
        <dbReference type="EMBL" id="KUH37753.1"/>
    </source>
</evidence>
<gene>
    <name evidence="2" type="ORF">ATE80_16550</name>
</gene>
<protein>
    <submittedName>
        <fullName evidence="2">Uncharacterized protein</fullName>
    </submittedName>
</protein>
<proteinExistence type="predicted"/>